<name>A0A0C2IPF9_THEKT</name>
<dbReference type="GO" id="GO:0043023">
    <property type="term" value="F:ribosomal large subunit binding"/>
    <property type="evidence" value="ECO:0007669"/>
    <property type="project" value="InterPro"/>
</dbReference>
<evidence type="ECO:0000313" key="4">
    <source>
        <dbReference type="Proteomes" id="UP000031668"/>
    </source>
</evidence>
<dbReference type="EMBL" id="JWZT01003215">
    <property type="protein sequence ID" value="KII67374.1"/>
    <property type="molecule type" value="Genomic_DNA"/>
</dbReference>
<dbReference type="InterPro" id="IPR039768">
    <property type="entry name" value="Nmd3"/>
</dbReference>
<dbReference type="PANTHER" id="PTHR12746:SF2">
    <property type="entry name" value="60S RIBOSOMAL EXPORT PROTEIN NMD3"/>
    <property type="match status" value="1"/>
</dbReference>
<dbReference type="AlphaFoldDB" id="A0A0C2IPF9"/>
<dbReference type="InterPro" id="IPR048899">
    <property type="entry name" value="NMD_SH3"/>
</dbReference>
<reference evidence="3 4" key="1">
    <citation type="journal article" date="2014" name="Genome Biol. Evol.">
        <title>The genome of the myxosporean Thelohanellus kitauei shows adaptations to nutrient acquisition within its fish host.</title>
        <authorList>
            <person name="Yang Y."/>
            <person name="Xiong J."/>
            <person name="Zhou Z."/>
            <person name="Huo F."/>
            <person name="Miao W."/>
            <person name="Ran C."/>
            <person name="Liu Y."/>
            <person name="Zhang J."/>
            <person name="Feng J."/>
            <person name="Wang M."/>
            <person name="Wang M."/>
            <person name="Wang L."/>
            <person name="Yao B."/>
        </authorList>
    </citation>
    <scope>NUCLEOTIDE SEQUENCE [LARGE SCALE GENOMIC DNA]</scope>
    <source>
        <strain evidence="3">Wuqing</strain>
    </source>
</reference>
<dbReference type="GO" id="GO:0005634">
    <property type="term" value="C:nucleus"/>
    <property type="evidence" value="ECO:0007669"/>
    <property type="project" value="TreeGrafter"/>
</dbReference>
<proteinExistence type="predicted"/>
<dbReference type="OrthoDB" id="203821at2759"/>
<dbReference type="InterPro" id="IPR048898">
    <property type="entry name" value="OB_NMD3"/>
</dbReference>
<comment type="caution">
    <text evidence="3">The sequence shown here is derived from an EMBL/GenBank/DDBJ whole genome shotgun (WGS) entry which is preliminary data.</text>
</comment>
<organism evidence="3 4">
    <name type="scientific">Thelohanellus kitauei</name>
    <name type="common">Myxosporean</name>
    <dbReference type="NCBI Taxonomy" id="669202"/>
    <lineage>
        <taxon>Eukaryota</taxon>
        <taxon>Metazoa</taxon>
        <taxon>Cnidaria</taxon>
        <taxon>Myxozoa</taxon>
        <taxon>Myxosporea</taxon>
        <taxon>Bivalvulida</taxon>
        <taxon>Platysporina</taxon>
        <taxon>Myxobolidae</taxon>
        <taxon>Thelohanellus</taxon>
    </lineage>
</organism>
<feature type="domain" description="60S ribosomal export protein NMD3 OB-fold" evidence="1">
    <location>
        <begin position="106"/>
        <end position="187"/>
    </location>
</feature>
<evidence type="ECO:0000259" key="1">
    <source>
        <dbReference type="Pfam" id="PF21192"/>
    </source>
</evidence>
<evidence type="ECO:0000313" key="3">
    <source>
        <dbReference type="EMBL" id="KII67374.1"/>
    </source>
</evidence>
<dbReference type="PANTHER" id="PTHR12746">
    <property type="entry name" value="NONSENSE-MEDIATED MRNA DECAY PROTEIN 3"/>
    <property type="match status" value="1"/>
</dbReference>
<dbReference type="Pfam" id="PF21192">
    <property type="entry name" value="OB_NMD3"/>
    <property type="match status" value="1"/>
</dbReference>
<gene>
    <name evidence="3" type="ORF">RF11_07046</name>
</gene>
<dbReference type="Proteomes" id="UP000031668">
    <property type="component" value="Unassembled WGS sequence"/>
</dbReference>
<feature type="domain" description="60S ribosomal export protein NMD3 SH3" evidence="2">
    <location>
        <begin position="42"/>
        <end position="89"/>
    </location>
</feature>
<protein>
    <submittedName>
        <fullName evidence="3">60S ribosomal export protein NMD3</fullName>
    </submittedName>
</protein>
<dbReference type="GO" id="GO:0000055">
    <property type="term" value="P:ribosomal large subunit export from nucleus"/>
    <property type="evidence" value="ECO:0007669"/>
    <property type="project" value="TreeGrafter"/>
</dbReference>
<sequence>MFPACIMFYYFWHKESQKLITHDAHCNSYEYHYTTLVSVVPICKDDLVCLENAYAKSLGLVNNILVCYRVTTHVHLVDPLTLQTIHLSSKDYYKKPFDAICSTHQLNKYTVIDVEPADHKNNSLADITILRQNFEHECPFVVRSHLGLKLRPGYCALGYDIKHANVNDSNFEKLNLDNLPNVILIKQSHSKNERRFARKWRLKRLRQNDDSSVMESQIDDK</sequence>
<accession>A0A0C2IPF9</accession>
<dbReference type="GO" id="GO:0005737">
    <property type="term" value="C:cytoplasm"/>
    <property type="evidence" value="ECO:0007669"/>
    <property type="project" value="TreeGrafter"/>
</dbReference>
<keyword evidence="4" id="KW-1185">Reference proteome</keyword>
<dbReference type="Pfam" id="PF21193">
    <property type="entry name" value="NMD_SH3"/>
    <property type="match status" value="1"/>
</dbReference>
<evidence type="ECO:0000259" key="2">
    <source>
        <dbReference type="Pfam" id="PF21193"/>
    </source>
</evidence>